<keyword evidence="5 7" id="KW-1133">Transmembrane helix</keyword>
<gene>
    <name evidence="8" type="ORF">BBD42_07775</name>
</gene>
<protein>
    <recommendedName>
        <fullName evidence="9">Lipopolysaccharide biosynthesis protein</fullName>
    </recommendedName>
</protein>
<evidence type="ECO:0000256" key="1">
    <source>
        <dbReference type="ARBA" id="ARBA00004651"/>
    </source>
</evidence>
<dbReference type="EMBL" id="CP016808">
    <property type="protein sequence ID" value="ANY70632.1"/>
    <property type="molecule type" value="Genomic_DNA"/>
</dbReference>
<feature type="transmembrane region" description="Helical" evidence="7">
    <location>
        <begin position="338"/>
        <end position="356"/>
    </location>
</feature>
<feature type="transmembrane region" description="Helical" evidence="7">
    <location>
        <begin position="23"/>
        <end position="42"/>
    </location>
</feature>
<comment type="subcellular location">
    <subcellularLocation>
        <location evidence="1">Cell membrane</location>
        <topology evidence="1">Multi-pass membrane protein</topology>
    </subcellularLocation>
</comment>
<evidence type="ECO:0008006" key="9">
    <source>
        <dbReference type="Google" id="ProtNLM"/>
    </source>
</evidence>
<feature type="transmembrane region" description="Helical" evidence="7">
    <location>
        <begin position="362"/>
        <end position="382"/>
    </location>
</feature>
<evidence type="ECO:0000256" key="6">
    <source>
        <dbReference type="ARBA" id="ARBA00023136"/>
    </source>
</evidence>
<evidence type="ECO:0000256" key="4">
    <source>
        <dbReference type="ARBA" id="ARBA00022692"/>
    </source>
</evidence>
<evidence type="ECO:0000256" key="2">
    <source>
        <dbReference type="ARBA" id="ARBA00007430"/>
    </source>
</evidence>
<feature type="transmembrane region" description="Helical" evidence="7">
    <location>
        <begin position="226"/>
        <end position="246"/>
    </location>
</feature>
<feature type="transmembrane region" description="Helical" evidence="7">
    <location>
        <begin position="86"/>
        <end position="110"/>
    </location>
</feature>
<evidence type="ECO:0000256" key="5">
    <source>
        <dbReference type="ARBA" id="ARBA00022989"/>
    </source>
</evidence>
<feature type="transmembrane region" description="Helical" evidence="7">
    <location>
        <begin position="267"/>
        <end position="285"/>
    </location>
</feature>
<evidence type="ECO:0000256" key="3">
    <source>
        <dbReference type="ARBA" id="ARBA00022475"/>
    </source>
</evidence>
<dbReference type="InterPro" id="IPR050833">
    <property type="entry name" value="Poly_Biosynth_Transport"/>
</dbReference>
<reference evidence="8" key="1">
    <citation type="submission" date="2016-08" db="EMBL/GenBank/DDBJ databases">
        <title>Complete Genome Seqeunce of Paenibacillus sp. BIHB 4019 from tea rhizoplane.</title>
        <authorList>
            <person name="Thakur R."/>
            <person name="Swarnkar M.K."/>
            <person name="Gulati A."/>
        </authorList>
    </citation>
    <scope>NUCLEOTIDE SEQUENCE [LARGE SCALE GENOMIC DNA]</scope>
    <source>
        <strain evidence="8">BIHB4019</strain>
    </source>
</reference>
<feature type="transmembrane region" description="Helical" evidence="7">
    <location>
        <begin position="297"/>
        <end position="317"/>
    </location>
</feature>
<accession>A0A1B2DSE0</accession>
<organism evidence="8">
    <name type="scientific">Paenibacillus sp. BIHB 4019</name>
    <dbReference type="NCBI Taxonomy" id="1870819"/>
    <lineage>
        <taxon>Bacteria</taxon>
        <taxon>Bacillati</taxon>
        <taxon>Bacillota</taxon>
        <taxon>Bacilli</taxon>
        <taxon>Bacillales</taxon>
        <taxon>Paenibacillaceae</taxon>
        <taxon>Paenibacillus</taxon>
    </lineage>
</organism>
<name>A0A1B2DSE0_9BACL</name>
<dbReference type="CDD" id="cd13127">
    <property type="entry name" value="MATE_tuaB_like"/>
    <property type="match status" value="1"/>
</dbReference>
<feature type="transmembrane region" description="Helical" evidence="7">
    <location>
        <begin position="131"/>
        <end position="154"/>
    </location>
</feature>
<proteinExistence type="inferred from homology"/>
<dbReference type="Pfam" id="PF13440">
    <property type="entry name" value="Polysacc_synt_3"/>
    <property type="match status" value="1"/>
</dbReference>
<dbReference type="PANTHER" id="PTHR30250:SF10">
    <property type="entry name" value="LIPOPOLYSACCHARIDE BIOSYNTHESIS PROTEIN WZXC"/>
    <property type="match status" value="1"/>
</dbReference>
<feature type="transmembrane region" description="Helical" evidence="7">
    <location>
        <begin position="422"/>
        <end position="443"/>
    </location>
</feature>
<keyword evidence="4 7" id="KW-0812">Transmembrane</keyword>
<evidence type="ECO:0000256" key="7">
    <source>
        <dbReference type="SAM" id="Phobius"/>
    </source>
</evidence>
<dbReference type="GO" id="GO:0005886">
    <property type="term" value="C:plasma membrane"/>
    <property type="evidence" value="ECO:0007669"/>
    <property type="project" value="UniProtKB-SubCell"/>
</dbReference>
<sequence>MVVLVVLARFVGAEEFGLINMALVIVSFSTLFASIGVGPAIIQRKEINTVDLQVSFFISSMLGVVVAAVLWLSSDLLAGFFKMPQLAEVLGILALVFPLNGVAIVSEALLQRELKFRQLSLSQIVSYTAGYGIVGITLGVYGYGIWALLAAHLVQTAIRFTMLIAAQPPRFLREKTSGHAQAAKSLLRFGGGATIDSLSNYLAVQSDNLIIGRGLGAAALGLYGRAYQLAVLPATLLGQVLDKVLFSSMSKLQDDLQQLKASYIRSISYTSLLVAPISVICYLLAPEIVAVVLGSGWTEVVIPFQILCVGMLFRTTYKISNSLVLARGYVYKRASRQVLYVLLVIAGAGIGMRWGLSGAAFGVLIAISLHYFNMLYLCKTILSCTWRELGKAHLPALLGSVWTLVGLYAVTEAIRPLGMASFVNLVGSGIFAVVWFAVVVLLFPKVMVHTSRTALRGKMQQVLGKVRRKRQA</sequence>
<feature type="transmembrane region" description="Helical" evidence="7">
    <location>
        <begin position="54"/>
        <end position="74"/>
    </location>
</feature>
<keyword evidence="3" id="KW-1003">Cell membrane</keyword>
<feature type="transmembrane region" description="Helical" evidence="7">
    <location>
        <begin position="394"/>
        <end position="410"/>
    </location>
</feature>
<dbReference type="PANTHER" id="PTHR30250">
    <property type="entry name" value="PST FAMILY PREDICTED COLANIC ACID TRANSPORTER"/>
    <property type="match status" value="1"/>
</dbReference>
<comment type="similarity">
    <text evidence="2">Belongs to the polysaccharide synthase family.</text>
</comment>
<dbReference type="AlphaFoldDB" id="A0A1B2DSE0"/>
<evidence type="ECO:0000313" key="8">
    <source>
        <dbReference type="EMBL" id="ANY70632.1"/>
    </source>
</evidence>
<keyword evidence="6 7" id="KW-0472">Membrane</keyword>